<dbReference type="AlphaFoldDB" id="A0A3L6G6W3"/>
<evidence type="ECO:0000313" key="2">
    <source>
        <dbReference type="Proteomes" id="UP000251960"/>
    </source>
</evidence>
<reference evidence="1 2" key="1">
    <citation type="journal article" date="2018" name="Nat. Genet.">
        <title>Extensive intraspecific gene order and gene structural variations between Mo17 and other maize genomes.</title>
        <authorList>
            <person name="Sun S."/>
            <person name="Zhou Y."/>
            <person name="Chen J."/>
            <person name="Shi J."/>
            <person name="Zhao H."/>
            <person name="Zhao H."/>
            <person name="Song W."/>
            <person name="Zhang M."/>
            <person name="Cui Y."/>
            <person name="Dong X."/>
            <person name="Liu H."/>
            <person name="Ma X."/>
            <person name="Jiao Y."/>
            <person name="Wang B."/>
            <person name="Wei X."/>
            <person name="Stein J.C."/>
            <person name="Glaubitz J.C."/>
            <person name="Lu F."/>
            <person name="Yu G."/>
            <person name="Liang C."/>
            <person name="Fengler K."/>
            <person name="Li B."/>
            <person name="Rafalski A."/>
            <person name="Schnable P.S."/>
            <person name="Ware D.H."/>
            <person name="Buckler E.S."/>
            <person name="Lai J."/>
        </authorList>
    </citation>
    <scope>NUCLEOTIDE SEQUENCE [LARGE SCALE GENOMIC DNA]</scope>
    <source>
        <strain evidence="2">cv. Missouri 17</strain>
        <tissue evidence="1">Seedling</tissue>
    </source>
</reference>
<name>A0A3L6G6W3_MAIZE</name>
<dbReference type="EMBL" id="NCVQ01000002">
    <property type="protein sequence ID" value="PWZ44323.1"/>
    <property type="molecule type" value="Genomic_DNA"/>
</dbReference>
<sequence>WGRSSTRPCGRTRASSVTFGSIASDVLNISEGLALLTRIAGGTICCDSRHPLPHHSMLEKSLREVLDLSCQSSCDTLDQASDVSNIPKGLSLLTRIVEGTNCCDSIPPRPLGVGEKPKRGFGSAMLKFMRHVGSGSCRNLKVYFLDFY</sequence>
<evidence type="ECO:0000313" key="1">
    <source>
        <dbReference type="EMBL" id="PWZ44323.1"/>
    </source>
</evidence>
<proteinExistence type="predicted"/>
<gene>
    <name evidence="1" type="ORF">Zm00014a_005279</name>
</gene>
<feature type="non-terminal residue" evidence="1">
    <location>
        <position position="1"/>
    </location>
</feature>
<comment type="caution">
    <text evidence="1">The sequence shown here is derived from an EMBL/GenBank/DDBJ whole genome shotgun (WGS) entry which is preliminary data.</text>
</comment>
<accession>A0A3L6G6W3</accession>
<organism evidence="1 2">
    <name type="scientific">Zea mays</name>
    <name type="common">Maize</name>
    <dbReference type="NCBI Taxonomy" id="4577"/>
    <lineage>
        <taxon>Eukaryota</taxon>
        <taxon>Viridiplantae</taxon>
        <taxon>Streptophyta</taxon>
        <taxon>Embryophyta</taxon>
        <taxon>Tracheophyta</taxon>
        <taxon>Spermatophyta</taxon>
        <taxon>Magnoliopsida</taxon>
        <taxon>Liliopsida</taxon>
        <taxon>Poales</taxon>
        <taxon>Poaceae</taxon>
        <taxon>PACMAD clade</taxon>
        <taxon>Panicoideae</taxon>
        <taxon>Andropogonodae</taxon>
        <taxon>Andropogoneae</taxon>
        <taxon>Tripsacinae</taxon>
        <taxon>Zea</taxon>
    </lineage>
</organism>
<dbReference type="Proteomes" id="UP000251960">
    <property type="component" value="Chromosome 10"/>
</dbReference>
<protein>
    <submittedName>
        <fullName evidence="1">Uncharacterized protein</fullName>
    </submittedName>
</protein>